<dbReference type="InterPro" id="IPR027385">
    <property type="entry name" value="Beta-barrel_OMP"/>
</dbReference>
<sequence length="210" mass="23785" precursor="true">MKLILAIVILIPFLGIAQYDSSPQFGAFVNGGLRDFTTSYSTVKTRIGLDAGINIKHSTRNGRLRLVYSVGMIYDQYKLEDKTIAINRFTDIERRVKGVSVFFRPEFKIMNKELVSMYIGVGPRFSAFYSFLEKRVTTENGITTTQGWEKRGTNEVAYFGMHAAIAVEYKFAEHWALNMGLNAFTSFEFEFYDGNIYSGGNVTTGVAYIF</sequence>
<dbReference type="Proteomes" id="UP000007463">
    <property type="component" value="Chromosome"/>
</dbReference>
<keyword evidence="4" id="KW-1185">Reference proteome</keyword>
<protein>
    <recommendedName>
        <fullName evidence="2">Outer membrane protein beta-barrel domain-containing protein</fullName>
    </recommendedName>
</protein>
<dbReference type="KEGG" id="fte:Fluta_2253"/>
<evidence type="ECO:0000256" key="1">
    <source>
        <dbReference type="ARBA" id="ARBA00022729"/>
    </source>
</evidence>
<dbReference type="OrthoDB" id="9826868at2"/>
<gene>
    <name evidence="3" type="ordered locus">Fluta_2253</name>
</gene>
<dbReference type="HOGENOM" id="CLU_1308616_0_0_10"/>
<reference evidence="3 4" key="1">
    <citation type="journal article" date="2011" name="Stand. Genomic Sci.">
        <title>Complete genome sequence of the gliding freshwater bacterium Fluviicola taffensis type strain (RW262).</title>
        <authorList>
            <person name="Woyke T."/>
            <person name="Chertkov O."/>
            <person name="Lapidus A."/>
            <person name="Nolan M."/>
            <person name="Lucas S."/>
            <person name="Del Rio T.G."/>
            <person name="Tice H."/>
            <person name="Cheng J.F."/>
            <person name="Tapia R."/>
            <person name="Han C."/>
            <person name="Goodwin L."/>
            <person name="Pitluck S."/>
            <person name="Liolios K."/>
            <person name="Pagani I."/>
            <person name="Ivanova N."/>
            <person name="Huntemann M."/>
            <person name="Mavromatis K."/>
            <person name="Mikhailova N."/>
            <person name="Pati A."/>
            <person name="Chen A."/>
            <person name="Palaniappan K."/>
            <person name="Land M."/>
            <person name="Hauser L."/>
            <person name="Brambilla E.M."/>
            <person name="Rohde M."/>
            <person name="Mwirichia R."/>
            <person name="Sikorski J."/>
            <person name="Tindall B.J."/>
            <person name="Goker M."/>
            <person name="Bristow J."/>
            <person name="Eisen J.A."/>
            <person name="Markowitz V."/>
            <person name="Hugenholtz P."/>
            <person name="Klenk H.P."/>
            <person name="Kyrpides N.C."/>
        </authorList>
    </citation>
    <scope>NUCLEOTIDE SEQUENCE [LARGE SCALE GENOMIC DNA]</scope>
    <source>
        <strain evidence="4">DSM 16823 / RW262 / RW262</strain>
    </source>
</reference>
<dbReference type="AlphaFoldDB" id="F2IAT4"/>
<dbReference type="RefSeq" id="WP_013687009.1">
    <property type="nucleotide sequence ID" value="NC_015321.1"/>
</dbReference>
<evidence type="ECO:0000259" key="2">
    <source>
        <dbReference type="Pfam" id="PF13505"/>
    </source>
</evidence>
<dbReference type="EMBL" id="CP002542">
    <property type="protein sequence ID" value="AEA44239.1"/>
    <property type="molecule type" value="Genomic_DNA"/>
</dbReference>
<name>F2IAT4_FLUTR</name>
<keyword evidence="1" id="KW-0732">Signal</keyword>
<evidence type="ECO:0000313" key="3">
    <source>
        <dbReference type="EMBL" id="AEA44239.1"/>
    </source>
</evidence>
<dbReference type="Pfam" id="PF13505">
    <property type="entry name" value="OMP_b-brl"/>
    <property type="match status" value="1"/>
</dbReference>
<organism evidence="3 4">
    <name type="scientific">Fluviicola taffensis (strain DSM 16823 / NCIMB 13979 / RW262)</name>
    <dbReference type="NCBI Taxonomy" id="755732"/>
    <lineage>
        <taxon>Bacteria</taxon>
        <taxon>Pseudomonadati</taxon>
        <taxon>Bacteroidota</taxon>
        <taxon>Flavobacteriia</taxon>
        <taxon>Flavobacteriales</taxon>
        <taxon>Crocinitomicaceae</taxon>
        <taxon>Fluviicola</taxon>
    </lineage>
</organism>
<dbReference type="STRING" id="755732.Fluta_2253"/>
<feature type="domain" description="Outer membrane protein beta-barrel" evidence="2">
    <location>
        <begin position="7"/>
        <end position="210"/>
    </location>
</feature>
<reference evidence="4" key="2">
    <citation type="submission" date="2011-02" db="EMBL/GenBank/DDBJ databases">
        <title>The complete genome of Fluviicola taffensis DSM 16823.</title>
        <authorList>
            <consortium name="US DOE Joint Genome Institute (JGI-PGF)"/>
            <person name="Lucas S."/>
            <person name="Copeland A."/>
            <person name="Lapidus A."/>
            <person name="Bruce D."/>
            <person name="Goodwin L."/>
            <person name="Pitluck S."/>
            <person name="Kyrpides N."/>
            <person name="Mavromatis K."/>
            <person name="Ivanova N."/>
            <person name="Mikhailova N."/>
            <person name="Pagani I."/>
            <person name="Chertkov O."/>
            <person name="Detter J.C."/>
            <person name="Han C."/>
            <person name="Tapia R."/>
            <person name="Land M."/>
            <person name="Hauser L."/>
            <person name="Markowitz V."/>
            <person name="Cheng J.-F."/>
            <person name="Hugenholtz P."/>
            <person name="Woyke T."/>
            <person name="Wu D."/>
            <person name="Tindall B."/>
            <person name="Pomrenke H.G."/>
            <person name="Brambilla E."/>
            <person name="Klenk H.-P."/>
            <person name="Eisen J.A."/>
        </authorList>
    </citation>
    <scope>NUCLEOTIDE SEQUENCE [LARGE SCALE GENOMIC DNA]</scope>
    <source>
        <strain evidence="4">DSM 16823 / RW262 / RW262</strain>
    </source>
</reference>
<accession>F2IAT4</accession>
<proteinExistence type="predicted"/>
<evidence type="ECO:0000313" key="4">
    <source>
        <dbReference type="Proteomes" id="UP000007463"/>
    </source>
</evidence>